<evidence type="ECO:0000313" key="3">
    <source>
        <dbReference type="Proteomes" id="UP000830198"/>
    </source>
</evidence>
<gene>
    <name evidence="2" type="ORF">MYF79_23925</name>
</gene>
<evidence type="ECO:0000256" key="1">
    <source>
        <dbReference type="SAM" id="SignalP"/>
    </source>
</evidence>
<dbReference type="RefSeq" id="WP_247810346.1">
    <property type="nucleotide sequence ID" value="NZ_CP095855.1"/>
</dbReference>
<sequence length="241" mass="26371">MNTNTFILLVILCVAFLSCNKEDADITGAPAAITLVNSVAGSGSDLTMNFSGQNINYIDSKRLTYNANDGKQNNGSLTFGVPVNLPIPLIVTLVKDTTKPIFSQSITFQPGDIYSLFFGGKPESVSYVLVKDTLPEIKDSLTAIRFINMSQDLKTVSINLVGQPNGSEVSSLNYMQITGFKTYPAKSTNSSYIFEVRDFATGNFLARYNYNNIARQKHITLIVRGLKPGSPGPSMVRMNNW</sequence>
<keyword evidence="3" id="KW-1185">Reference proteome</keyword>
<feature type="chain" id="PRO_5045739426" evidence="1">
    <location>
        <begin position="25"/>
        <end position="241"/>
    </location>
</feature>
<dbReference type="Proteomes" id="UP000830198">
    <property type="component" value="Chromosome"/>
</dbReference>
<reference evidence="2 3" key="1">
    <citation type="submission" date="2022-04" db="EMBL/GenBank/DDBJ databases">
        <title>The arsenic-methylating capacity of Chitinophaga filiformis YT5 during chitin decomposition.</title>
        <authorList>
            <person name="Chen G."/>
            <person name="Liang Y."/>
        </authorList>
    </citation>
    <scope>NUCLEOTIDE SEQUENCE [LARGE SCALE GENOMIC DNA]</scope>
    <source>
        <strain evidence="2 3">YT5</strain>
    </source>
</reference>
<accession>A0ABY4HWM6</accession>
<organism evidence="2 3">
    <name type="scientific">Chitinophaga filiformis</name>
    <name type="common">Myxococcus filiformis</name>
    <name type="synonym">Flexibacter filiformis</name>
    <dbReference type="NCBI Taxonomy" id="104663"/>
    <lineage>
        <taxon>Bacteria</taxon>
        <taxon>Pseudomonadati</taxon>
        <taxon>Bacteroidota</taxon>
        <taxon>Chitinophagia</taxon>
        <taxon>Chitinophagales</taxon>
        <taxon>Chitinophagaceae</taxon>
        <taxon>Chitinophaga</taxon>
    </lineage>
</organism>
<keyword evidence="1" id="KW-0732">Signal</keyword>
<feature type="signal peptide" evidence="1">
    <location>
        <begin position="1"/>
        <end position="24"/>
    </location>
</feature>
<proteinExistence type="predicted"/>
<protein>
    <submittedName>
        <fullName evidence="2">DUF4397 domain-containing protein</fullName>
    </submittedName>
</protein>
<evidence type="ECO:0000313" key="2">
    <source>
        <dbReference type="EMBL" id="UPK68005.1"/>
    </source>
</evidence>
<name>A0ABY4HWM6_CHIFI</name>
<dbReference type="EMBL" id="CP095855">
    <property type="protein sequence ID" value="UPK68005.1"/>
    <property type="molecule type" value="Genomic_DNA"/>
</dbReference>